<dbReference type="InterPro" id="IPR019734">
    <property type="entry name" value="TPR_rpt"/>
</dbReference>
<feature type="region of interest" description="Disordered" evidence="3">
    <location>
        <begin position="359"/>
        <end position="448"/>
    </location>
</feature>
<keyword evidence="1" id="KW-0802">TPR repeat</keyword>
<evidence type="ECO:0000313" key="4">
    <source>
        <dbReference type="EMBL" id="KAJ8989699.1"/>
    </source>
</evidence>
<dbReference type="EMBL" id="JAJGCB010000013">
    <property type="protein sequence ID" value="KAJ8989699.1"/>
    <property type="molecule type" value="Genomic_DNA"/>
</dbReference>
<evidence type="ECO:0000313" key="5">
    <source>
        <dbReference type="Proteomes" id="UP001161757"/>
    </source>
</evidence>
<evidence type="ECO:0000256" key="2">
    <source>
        <dbReference type="SAM" id="Coils"/>
    </source>
</evidence>
<protein>
    <submittedName>
        <fullName evidence="4">Uncharacterized protein</fullName>
    </submittedName>
</protein>
<gene>
    <name evidence="4" type="ORF">HRR80_006419</name>
</gene>
<feature type="compositionally biased region" description="Polar residues" evidence="3">
    <location>
        <begin position="373"/>
        <end position="392"/>
    </location>
</feature>
<proteinExistence type="predicted"/>
<comment type="caution">
    <text evidence="4">The sequence shown here is derived from an EMBL/GenBank/DDBJ whole genome shotgun (WGS) entry which is preliminary data.</text>
</comment>
<feature type="region of interest" description="Disordered" evidence="3">
    <location>
        <begin position="139"/>
        <end position="199"/>
    </location>
</feature>
<reference evidence="4" key="1">
    <citation type="submission" date="2023-01" db="EMBL/GenBank/DDBJ databases">
        <title>Exophiala dermititidis isolated from Cystic Fibrosis Patient.</title>
        <authorList>
            <person name="Kurbessoian T."/>
            <person name="Crocker A."/>
            <person name="Murante D."/>
            <person name="Hogan D.A."/>
            <person name="Stajich J.E."/>
        </authorList>
    </citation>
    <scope>NUCLEOTIDE SEQUENCE</scope>
    <source>
        <strain evidence="4">Ex8</strain>
    </source>
</reference>
<feature type="compositionally biased region" description="Low complexity" evidence="3">
    <location>
        <begin position="141"/>
        <end position="155"/>
    </location>
</feature>
<dbReference type="PROSITE" id="PS50005">
    <property type="entry name" value="TPR"/>
    <property type="match status" value="1"/>
</dbReference>
<feature type="coiled-coil region" evidence="2">
    <location>
        <begin position="326"/>
        <end position="353"/>
    </location>
</feature>
<keyword evidence="2" id="KW-0175">Coiled coil</keyword>
<feature type="region of interest" description="Disordered" evidence="3">
    <location>
        <begin position="233"/>
        <end position="255"/>
    </location>
</feature>
<feature type="repeat" description="TPR" evidence="1">
    <location>
        <begin position="91"/>
        <end position="124"/>
    </location>
</feature>
<name>A0AAN6ISG4_EXODE</name>
<feature type="compositionally biased region" description="Polar residues" evidence="3">
    <location>
        <begin position="177"/>
        <end position="193"/>
    </location>
</feature>
<feature type="compositionally biased region" description="Polar residues" evidence="3">
    <location>
        <begin position="408"/>
        <end position="417"/>
    </location>
</feature>
<sequence length="448" mass="48909">MSTTDGDNGPSSGTLSASRFANAGGASSLEQRLIELYVQTLLSRAHLAFFISACDDTDVQEDSFHQGKAALEEAERLCMSRERPLNSLLVAKCWFVRGFLADVCGEHESALRSFQQAVELDDTYKELKRVQWHFQRDEDSQGFSDGWDSSSSTWSHEVSRAKSGSSGTRREMHEMSDATSSLGNRQSPGTPLRNSKLAYSSSSSVSRESVLFKELLRDVSQAHLERLRDSLSVSPPDIARQPFESPQVNVRGSDSPGRVDFDGIMEQLRNAPPPKRAAPASNTGSPALKGLGISRIPMPSSSQKLGLRPPKHTLPMKKPNGNDGTMAALQERIERSRQEREEREESRRELERNMALLALTGQQPSGDEALLSDTPNISKSDTTKIGSPQNVQPLKLALDTRTGRRPSGSLSQPTSPATPSPLRKASLPGDDVVLPSSEPQETQGDEGN</sequence>
<accession>A0AAN6ISG4</accession>
<feature type="region of interest" description="Disordered" evidence="3">
    <location>
        <begin position="269"/>
        <end position="324"/>
    </location>
</feature>
<organism evidence="4 5">
    <name type="scientific">Exophiala dermatitidis</name>
    <name type="common">Black yeast-like fungus</name>
    <name type="synonym">Wangiella dermatitidis</name>
    <dbReference type="NCBI Taxonomy" id="5970"/>
    <lineage>
        <taxon>Eukaryota</taxon>
        <taxon>Fungi</taxon>
        <taxon>Dikarya</taxon>
        <taxon>Ascomycota</taxon>
        <taxon>Pezizomycotina</taxon>
        <taxon>Eurotiomycetes</taxon>
        <taxon>Chaetothyriomycetidae</taxon>
        <taxon>Chaetothyriales</taxon>
        <taxon>Herpotrichiellaceae</taxon>
        <taxon>Exophiala</taxon>
    </lineage>
</organism>
<evidence type="ECO:0000256" key="3">
    <source>
        <dbReference type="SAM" id="MobiDB-lite"/>
    </source>
</evidence>
<dbReference type="AlphaFoldDB" id="A0AAN6ISG4"/>
<dbReference type="Proteomes" id="UP001161757">
    <property type="component" value="Unassembled WGS sequence"/>
</dbReference>
<evidence type="ECO:0000256" key="1">
    <source>
        <dbReference type="PROSITE-ProRule" id="PRU00339"/>
    </source>
</evidence>